<dbReference type="PANTHER" id="PTHR30146:SF148">
    <property type="entry name" value="HTH-TYPE TRANSCRIPTIONAL REPRESSOR PURR-RELATED"/>
    <property type="match status" value="1"/>
</dbReference>
<dbReference type="GO" id="GO:0000976">
    <property type="term" value="F:transcription cis-regulatory region binding"/>
    <property type="evidence" value="ECO:0007669"/>
    <property type="project" value="TreeGrafter"/>
</dbReference>
<dbReference type="CDD" id="cd01392">
    <property type="entry name" value="HTH_LacI"/>
    <property type="match status" value="1"/>
</dbReference>
<dbReference type="SUPFAM" id="SSF53822">
    <property type="entry name" value="Periplasmic binding protein-like I"/>
    <property type="match status" value="1"/>
</dbReference>
<reference evidence="6 7" key="1">
    <citation type="submission" date="2015-09" db="EMBL/GenBank/DDBJ databases">
        <title>Draft genome sequence of Kouleothrix aurantiaca JCM 19913.</title>
        <authorList>
            <person name="Hemp J."/>
        </authorList>
    </citation>
    <scope>NUCLEOTIDE SEQUENCE [LARGE SCALE GENOMIC DNA]</scope>
    <source>
        <strain evidence="6 7">COM-B</strain>
    </source>
</reference>
<dbReference type="SUPFAM" id="SSF47413">
    <property type="entry name" value="lambda repressor-like DNA-binding domains"/>
    <property type="match status" value="1"/>
</dbReference>
<evidence type="ECO:0000313" key="7">
    <source>
        <dbReference type="Proteomes" id="UP000050509"/>
    </source>
</evidence>
<dbReference type="Pfam" id="PF13377">
    <property type="entry name" value="Peripla_BP_3"/>
    <property type="match status" value="1"/>
</dbReference>
<comment type="caution">
    <text evidence="6">The sequence shown here is derived from an EMBL/GenBank/DDBJ whole genome shotgun (WGS) entry which is preliminary data.</text>
</comment>
<evidence type="ECO:0000256" key="3">
    <source>
        <dbReference type="ARBA" id="ARBA00023125"/>
    </source>
</evidence>
<dbReference type="Proteomes" id="UP000050509">
    <property type="component" value="Unassembled WGS sequence"/>
</dbReference>
<evidence type="ECO:0000256" key="4">
    <source>
        <dbReference type="ARBA" id="ARBA00023163"/>
    </source>
</evidence>
<evidence type="ECO:0000256" key="1">
    <source>
        <dbReference type="ARBA" id="ARBA00022491"/>
    </source>
</evidence>
<dbReference type="PRINTS" id="PR00036">
    <property type="entry name" value="HTHLACI"/>
</dbReference>
<evidence type="ECO:0000259" key="5">
    <source>
        <dbReference type="PROSITE" id="PS50932"/>
    </source>
</evidence>
<dbReference type="AlphaFoldDB" id="A0A0P9D033"/>
<name>A0A0P9D033_9CHLR</name>
<dbReference type="GO" id="GO:0003700">
    <property type="term" value="F:DNA-binding transcription factor activity"/>
    <property type="evidence" value="ECO:0007669"/>
    <property type="project" value="TreeGrafter"/>
</dbReference>
<protein>
    <recommendedName>
        <fullName evidence="5">HTH lacI-type domain-containing protein</fullName>
    </recommendedName>
</protein>
<dbReference type="PANTHER" id="PTHR30146">
    <property type="entry name" value="LACI-RELATED TRANSCRIPTIONAL REPRESSOR"/>
    <property type="match status" value="1"/>
</dbReference>
<feature type="domain" description="HTH lacI-type" evidence="5">
    <location>
        <begin position="9"/>
        <end position="63"/>
    </location>
</feature>
<dbReference type="CDD" id="cd06288">
    <property type="entry name" value="PBP1_sucrose_transcription_regulator"/>
    <property type="match status" value="1"/>
</dbReference>
<dbReference type="InterPro" id="IPR000843">
    <property type="entry name" value="HTH_LacI"/>
</dbReference>
<gene>
    <name evidence="6" type="ORF">SE17_21965</name>
</gene>
<dbReference type="InterPro" id="IPR028082">
    <property type="entry name" value="Peripla_BP_I"/>
</dbReference>
<dbReference type="PROSITE" id="PS00356">
    <property type="entry name" value="HTH_LACI_1"/>
    <property type="match status" value="1"/>
</dbReference>
<dbReference type="SMART" id="SM00354">
    <property type="entry name" value="HTH_LACI"/>
    <property type="match status" value="1"/>
</dbReference>
<keyword evidence="7" id="KW-1185">Reference proteome</keyword>
<evidence type="ECO:0000256" key="2">
    <source>
        <dbReference type="ARBA" id="ARBA00023015"/>
    </source>
</evidence>
<sequence>MMPLRSKATTIQDVATLAGVSPATVSKVLNHAPHVRGSTRERVLEAVQKLNFRPNRIARSLKAKRTLTIGVVSDDPEGLFTIPMLRGVEDAVSPHGFSVFMSTSHGDMARERALLEVFLDKQVDGLILMSGYRVRARGAPALPLNDVPVVYLYQYTSDVAVPCVIPDDKGGAQLGVRHLIEAGRRRIGMISGTRDYEATIQRLDGYREALHAAGIAFNPLLVCEGDWHEASAYALAHELMAMPEPPDALFCGTDSMAVGALDALHERKLRVPEDVAVLGFDNRIFAPYQRPPLTTVALPFYEMGQRAGQLLLAAIRGDAPTPAIHREPCYLVERQSSRVSA</sequence>
<dbReference type="PROSITE" id="PS50932">
    <property type="entry name" value="HTH_LACI_2"/>
    <property type="match status" value="1"/>
</dbReference>
<dbReference type="Gene3D" id="1.10.260.40">
    <property type="entry name" value="lambda repressor-like DNA-binding domains"/>
    <property type="match status" value="1"/>
</dbReference>
<keyword evidence="3" id="KW-0238">DNA-binding</keyword>
<proteinExistence type="predicted"/>
<keyword evidence="1" id="KW-0678">Repressor</keyword>
<organism evidence="6 7">
    <name type="scientific">Kouleothrix aurantiaca</name>
    <dbReference type="NCBI Taxonomy" id="186479"/>
    <lineage>
        <taxon>Bacteria</taxon>
        <taxon>Bacillati</taxon>
        <taxon>Chloroflexota</taxon>
        <taxon>Chloroflexia</taxon>
        <taxon>Chloroflexales</taxon>
        <taxon>Roseiflexineae</taxon>
        <taxon>Roseiflexaceae</taxon>
        <taxon>Kouleothrix</taxon>
    </lineage>
</organism>
<evidence type="ECO:0000313" key="6">
    <source>
        <dbReference type="EMBL" id="KPV51307.1"/>
    </source>
</evidence>
<keyword evidence="2" id="KW-0805">Transcription regulation</keyword>
<dbReference type="InterPro" id="IPR046335">
    <property type="entry name" value="LacI/GalR-like_sensor"/>
</dbReference>
<dbReference type="Pfam" id="PF00356">
    <property type="entry name" value="LacI"/>
    <property type="match status" value="1"/>
</dbReference>
<keyword evidence="4" id="KW-0804">Transcription</keyword>
<dbReference type="EMBL" id="LJCR01000972">
    <property type="protein sequence ID" value="KPV51307.1"/>
    <property type="molecule type" value="Genomic_DNA"/>
</dbReference>
<dbReference type="InterPro" id="IPR010982">
    <property type="entry name" value="Lambda_DNA-bd_dom_sf"/>
</dbReference>
<dbReference type="Gene3D" id="3.40.50.2300">
    <property type="match status" value="2"/>
</dbReference>
<accession>A0A0P9D033</accession>